<dbReference type="VEuPathDB" id="TriTrypDB:TcCL_NonESM10413"/>
<dbReference type="EMBL" id="PRFC01000328">
    <property type="protein sequence ID" value="PWU91947.1"/>
    <property type="molecule type" value="Genomic_DNA"/>
</dbReference>
<organism evidence="3 4">
    <name type="scientific">Trypanosoma cruzi</name>
    <dbReference type="NCBI Taxonomy" id="5693"/>
    <lineage>
        <taxon>Eukaryota</taxon>
        <taxon>Discoba</taxon>
        <taxon>Euglenozoa</taxon>
        <taxon>Kinetoplastea</taxon>
        <taxon>Metakinetoplastina</taxon>
        <taxon>Trypanosomatida</taxon>
        <taxon>Trypanosomatidae</taxon>
        <taxon>Trypanosoma</taxon>
        <taxon>Schizotrypanum</taxon>
    </lineage>
</organism>
<dbReference type="VEuPathDB" id="TriTrypDB:TCDM_06516"/>
<dbReference type="VEuPathDB" id="TriTrypDB:TcG_04051"/>
<dbReference type="VEuPathDB" id="TriTrypDB:TcCLB.510329.160"/>
<dbReference type="Pfam" id="PF13229">
    <property type="entry name" value="Beta_helix"/>
    <property type="match status" value="1"/>
</dbReference>
<dbReference type="Proteomes" id="UP000246078">
    <property type="component" value="Unassembled WGS sequence"/>
</dbReference>
<dbReference type="InterPro" id="IPR011050">
    <property type="entry name" value="Pectin_lyase_fold/virulence"/>
</dbReference>
<feature type="region of interest" description="Disordered" evidence="1">
    <location>
        <begin position="189"/>
        <end position="215"/>
    </location>
</feature>
<evidence type="ECO:0000256" key="1">
    <source>
        <dbReference type="SAM" id="MobiDB-lite"/>
    </source>
</evidence>
<accession>A0A2V2V5Y6</accession>
<protein>
    <recommendedName>
        <fullName evidence="2">Right handed beta helix domain-containing protein</fullName>
    </recommendedName>
</protein>
<dbReference type="VEuPathDB" id="TriTrypDB:ECC02_001686"/>
<reference evidence="3 4" key="1">
    <citation type="journal article" date="2018" name="Microb. Genom.">
        <title>Expanding an expanded genome: long-read sequencing of Trypanosoma cruzi.</title>
        <authorList>
            <person name="Berna L."/>
            <person name="Rodriguez M."/>
            <person name="Chiribao M.L."/>
            <person name="Parodi-Talice A."/>
            <person name="Pita S."/>
            <person name="Rijo G."/>
            <person name="Alvarez-Valin F."/>
            <person name="Robello C."/>
        </authorList>
    </citation>
    <scope>NUCLEOTIDE SEQUENCE [LARGE SCALE GENOMIC DNA]</scope>
    <source>
        <strain evidence="3 4">TCC</strain>
    </source>
</reference>
<dbReference type="VEuPathDB" id="TriTrypDB:TcBrA4_0129620"/>
<dbReference type="SUPFAM" id="SSF51126">
    <property type="entry name" value="Pectin lyase-like"/>
    <property type="match status" value="1"/>
</dbReference>
<name>A0A2V2V5Y6_TRYCR</name>
<comment type="caution">
    <text evidence="3">The sequence shown here is derived from an EMBL/GenBank/DDBJ whole genome shotgun (WGS) entry which is preliminary data.</text>
</comment>
<evidence type="ECO:0000259" key="2">
    <source>
        <dbReference type="Pfam" id="PF13229"/>
    </source>
</evidence>
<sequence>MLHPLLQSSGGGLVEGSSFVAGDISVLLESGSQTTLRRNTFLRGVIGVRFNPYSQGQVVQNTFHRHLLAAVNLMDNATGKLQENVFVQPPEGGGMLVGLHNVLIEANNVLESAPTRAEKEMSDRASLEPNLIAIFAEYLSEAPHWARHAMGETPHASALPLPILTAMSMPGTKNENEEGNEAENAVKEAAVGDATQKGKIRPQAKSVEGSKPVRKGGKKILSKSFTLSLSDTIVFRATRRSGNPCEVGGDAWCYIKRGGRDSPRCS</sequence>
<dbReference type="VEuPathDB" id="TriTrypDB:C3747_328g1"/>
<dbReference type="VEuPathDB" id="TriTrypDB:Tc_MARK_3161"/>
<dbReference type="InterPro" id="IPR039448">
    <property type="entry name" value="Beta_helix"/>
</dbReference>
<evidence type="ECO:0000313" key="3">
    <source>
        <dbReference type="EMBL" id="PWU91947.1"/>
    </source>
</evidence>
<dbReference type="VEuPathDB" id="TriTrypDB:TCSYLVIO_004360"/>
<dbReference type="AlphaFoldDB" id="A0A2V2V5Y6"/>
<dbReference type="VEuPathDB" id="TriTrypDB:C4B63_23g115"/>
<proteinExistence type="predicted"/>
<evidence type="ECO:0000313" key="4">
    <source>
        <dbReference type="Proteomes" id="UP000246078"/>
    </source>
</evidence>
<feature type="domain" description="Right handed beta helix" evidence="2">
    <location>
        <begin position="8"/>
        <end position="108"/>
    </location>
</feature>
<gene>
    <name evidence="3" type="ORF">C3747_328g1</name>
</gene>
<dbReference type="VEuPathDB" id="TriTrypDB:BCY84_15202"/>